<sequence>VSNRVRSSFIIFTNNMTSIMSWAGTLLDSADASAAVAVEKAVKRNSVPASGEESLSLEINEKEAEFGSVDAKNEEIRNLKLVWNETRAELNKAIALLHQREDAHRQEITMLKENMKIKVQDNVKAFDERVVFLEGQLAKAELENIRILKTSYELKEDLLEKIAVREQNIQLLSEEKTSLMEELKINTADHSRRIELVMSEYSARHRELEDRSQVASGSLLRLREHQSSLMAQQEEFAMALAHSQQESEQATIQLRQANEDKSVLATQLKQALAEAAKFQTEARVSLKKEKRAIDEAANQIKQEKATSAHKDSMVFLREQDLQHQILQLQTRLKNEVNSESGANHVNSLHLKIESLTKHLLQRQNEVERTGSICSTLNLQLENERAKVISLDSDRKLLEQRLSAIISRSAYDQEINVVRRRRIRIQNKILTKLLDLLDGGGTFLASSLGKSPSIRIGITFYLIIIHIWIIVVASHILYHGMVMDHAIPGRIVSPSIDFLN</sequence>
<evidence type="ECO:0000256" key="2">
    <source>
        <dbReference type="SAM" id="Phobius"/>
    </source>
</evidence>
<feature type="non-terminal residue" evidence="3">
    <location>
        <position position="1"/>
    </location>
</feature>
<evidence type="ECO:0000313" key="3">
    <source>
        <dbReference type="EMBL" id="CRZ10917.1"/>
    </source>
</evidence>
<name>A0A0H5RBC0_9EUKA</name>
<evidence type="ECO:0008006" key="4">
    <source>
        <dbReference type="Google" id="ProtNLM"/>
    </source>
</evidence>
<reference evidence="3" key="1">
    <citation type="submission" date="2015-04" db="EMBL/GenBank/DDBJ databases">
        <title>The genome sequence of the plant pathogenic Rhizarian Plasmodiophora brassicae reveals insights in its biotrophic life cycle and the origin of chitin synthesis.</title>
        <authorList>
            <person name="Schwelm A."/>
            <person name="Fogelqvist J."/>
            <person name="Knaust A."/>
            <person name="Julke S."/>
            <person name="Lilja T."/>
            <person name="Dhandapani V."/>
            <person name="Bonilla-Rosso G."/>
            <person name="Karlsson M."/>
            <person name="Shevchenko A."/>
            <person name="Choi S.R."/>
            <person name="Kim H.G."/>
            <person name="Park J.Y."/>
            <person name="Lim Y.P."/>
            <person name="Ludwig-Muller J."/>
            <person name="Dixelius C."/>
        </authorList>
    </citation>
    <scope>NUCLEOTIDE SEQUENCE</scope>
    <source>
        <tissue evidence="3">Potato root galls</tissue>
    </source>
</reference>
<keyword evidence="2" id="KW-0812">Transmembrane</keyword>
<keyword evidence="1" id="KW-0175">Coiled coil</keyword>
<proteinExistence type="predicted"/>
<evidence type="ECO:0000256" key="1">
    <source>
        <dbReference type="SAM" id="Coils"/>
    </source>
</evidence>
<keyword evidence="2" id="KW-0472">Membrane</keyword>
<accession>A0A0H5RBC0</accession>
<feature type="transmembrane region" description="Helical" evidence="2">
    <location>
        <begin position="453"/>
        <end position="477"/>
    </location>
</feature>
<feature type="coiled-coil region" evidence="1">
    <location>
        <begin position="123"/>
        <end position="175"/>
    </location>
</feature>
<dbReference type="AlphaFoldDB" id="A0A0H5RBC0"/>
<keyword evidence="2" id="KW-1133">Transmembrane helix</keyword>
<protein>
    <recommendedName>
        <fullName evidence="4">Golgin-84</fullName>
    </recommendedName>
</protein>
<dbReference type="EMBL" id="HACM01010475">
    <property type="protein sequence ID" value="CRZ10917.1"/>
    <property type="molecule type" value="Transcribed_RNA"/>
</dbReference>
<organism evidence="3">
    <name type="scientific">Spongospora subterranea</name>
    <dbReference type="NCBI Taxonomy" id="70186"/>
    <lineage>
        <taxon>Eukaryota</taxon>
        <taxon>Sar</taxon>
        <taxon>Rhizaria</taxon>
        <taxon>Endomyxa</taxon>
        <taxon>Phytomyxea</taxon>
        <taxon>Plasmodiophorida</taxon>
        <taxon>Plasmodiophoridae</taxon>
        <taxon>Spongospora</taxon>
    </lineage>
</organism>
<feature type="coiled-coil region" evidence="1">
    <location>
        <begin position="240"/>
        <end position="306"/>
    </location>
</feature>